<sequence>MEVFFIELIFFIFIYLFCFLGALSKDLVDTFLNKIQEILFIKIMISSLAVTILLYGFSDKLLASISLKLFIALCYTMGLISFEVLVKYSSIKEIGALVEEVYRIKWNKDKDKG</sequence>
<evidence type="ECO:0000313" key="2">
    <source>
        <dbReference type="EMBL" id="ABR48294.1"/>
    </source>
</evidence>
<accession>A6TQ26</accession>
<dbReference type="HOGENOM" id="CLU_2152994_0_0_9"/>
<dbReference type="OrthoDB" id="1954812at2"/>
<feature type="transmembrane region" description="Helical" evidence="1">
    <location>
        <begin position="69"/>
        <end position="86"/>
    </location>
</feature>
<keyword evidence="1" id="KW-1133">Transmembrane helix</keyword>
<dbReference type="RefSeq" id="WP_012063271.1">
    <property type="nucleotide sequence ID" value="NC_009633.1"/>
</dbReference>
<dbReference type="KEGG" id="amt:Amet_2135"/>
<reference evidence="3" key="1">
    <citation type="journal article" date="2016" name="Genome Announc.">
        <title>Complete genome sequence of Alkaliphilus metalliredigens strain QYMF, an alkaliphilic and metal-reducing bacterium isolated from borax-contaminated leachate ponds.</title>
        <authorList>
            <person name="Hwang C."/>
            <person name="Copeland A."/>
            <person name="Lucas S."/>
            <person name="Lapidus A."/>
            <person name="Barry K."/>
            <person name="Detter J.C."/>
            <person name="Glavina Del Rio T."/>
            <person name="Hammon N."/>
            <person name="Israni S."/>
            <person name="Dalin E."/>
            <person name="Tice H."/>
            <person name="Pitluck S."/>
            <person name="Chertkov O."/>
            <person name="Brettin T."/>
            <person name="Bruce D."/>
            <person name="Han C."/>
            <person name="Schmutz J."/>
            <person name="Larimer F."/>
            <person name="Land M.L."/>
            <person name="Hauser L."/>
            <person name="Kyrpides N."/>
            <person name="Mikhailova N."/>
            <person name="Ye Q."/>
            <person name="Zhou J."/>
            <person name="Richardson P."/>
            <person name="Fields M.W."/>
        </authorList>
    </citation>
    <scope>NUCLEOTIDE SEQUENCE [LARGE SCALE GENOMIC DNA]</scope>
    <source>
        <strain evidence="3">QYMF</strain>
    </source>
</reference>
<keyword evidence="1" id="KW-0472">Membrane</keyword>
<dbReference type="AlphaFoldDB" id="A6TQ26"/>
<organism evidence="2 3">
    <name type="scientific">Alkaliphilus metalliredigens (strain QYMF)</name>
    <dbReference type="NCBI Taxonomy" id="293826"/>
    <lineage>
        <taxon>Bacteria</taxon>
        <taxon>Bacillati</taxon>
        <taxon>Bacillota</taxon>
        <taxon>Clostridia</taxon>
        <taxon>Peptostreptococcales</taxon>
        <taxon>Natronincolaceae</taxon>
        <taxon>Alkaliphilus</taxon>
    </lineage>
</organism>
<feature type="transmembrane region" description="Helical" evidence="1">
    <location>
        <begin position="6"/>
        <end position="27"/>
    </location>
</feature>
<name>A6TQ26_ALKMQ</name>
<dbReference type="Proteomes" id="UP000001572">
    <property type="component" value="Chromosome"/>
</dbReference>
<protein>
    <submittedName>
        <fullName evidence="2">Uncharacterized protein</fullName>
    </submittedName>
</protein>
<evidence type="ECO:0000256" key="1">
    <source>
        <dbReference type="SAM" id="Phobius"/>
    </source>
</evidence>
<keyword evidence="1" id="KW-0812">Transmembrane</keyword>
<keyword evidence="3" id="KW-1185">Reference proteome</keyword>
<dbReference type="EMBL" id="CP000724">
    <property type="protein sequence ID" value="ABR48294.1"/>
    <property type="molecule type" value="Genomic_DNA"/>
</dbReference>
<feature type="transmembrane region" description="Helical" evidence="1">
    <location>
        <begin position="39"/>
        <end position="57"/>
    </location>
</feature>
<proteinExistence type="predicted"/>
<gene>
    <name evidence="2" type="ordered locus">Amet_2135</name>
</gene>
<evidence type="ECO:0000313" key="3">
    <source>
        <dbReference type="Proteomes" id="UP000001572"/>
    </source>
</evidence>